<dbReference type="AlphaFoldDB" id="W4M6V1"/>
<dbReference type="EMBL" id="AZHX01000787">
    <property type="protein sequence ID" value="ETX06084.1"/>
    <property type="molecule type" value="Genomic_DNA"/>
</dbReference>
<dbReference type="HOGENOM" id="CLU_036176_1_0_7"/>
<sequence>MSKQSVRMLCTAWVAVLLLSGFHMAMAQEVTIKIGHIASTEDEDHKGALVFKDFVEAQTNGRVKVEVYPGGQLCGNFRQCLEAVQLGAVEITGTTVGGAANIFPEIQVTDIPYMFPNDRVAEKVMKSEFMNELRAAVLKKTGTLRLMGLNNTGGWRDFFTTTKPIKTPADLKGVKIRTIESELQVEMVKLLGGSPTPIPWQELYTSLATGVVVGTKNGITDITNMKFHEFLRYVTLDHHAYMFLFWWMNDSFLKNLPADLKQVVLDGFHHMTTVANNDPKYTQLAAYEDFKKKGGKVYVPSAEEKAQFVEKVKPLKQWFVDKYGDHWLNLLEGSIEKAKAEIAAEDAAVLQ</sequence>
<evidence type="ECO:0000256" key="4">
    <source>
        <dbReference type="SAM" id="SignalP"/>
    </source>
</evidence>
<evidence type="ECO:0000256" key="1">
    <source>
        <dbReference type="ARBA" id="ARBA00009023"/>
    </source>
</evidence>
<dbReference type="Proteomes" id="UP000019140">
    <property type="component" value="Unassembled WGS sequence"/>
</dbReference>
<dbReference type="GO" id="GO:0030288">
    <property type="term" value="C:outer membrane-bounded periplasmic space"/>
    <property type="evidence" value="ECO:0007669"/>
    <property type="project" value="InterPro"/>
</dbReference>
<dbReference type="PANTHER" id="PTHR33376">
    <property type="match status" value="1"/>
</dbReference>
<dbReference type="PIRSF" id="PIRSF006470">
    <property type="entry name" value="DctB"/>
    <property type="match status" value="1"/>
</dbReference>
<dbReference type="GO" id="GO:0055085">
    <property type="term" value="P:transmembrane transport"/>
    <property type="evidence" value="ECO:0007669"/>
    <property type="project" value="InterPro"/>
</dbReference>
<dbReference type="Pfam" id="PF03480">
    <property type="entry name" value="DctP"/>
    <property type="match status" value="1"/>
</dbReference>
<dbReference type="Gene3D" id="3.40.190.170">
    <property type="entry name" value="Bacterial extracellular solute-binding protein, family 7"/>
    <property type="match status" value="1"/>
</dbReference>
<organism evidence="5 6">
    <name type="scientific">Candidatus Entotheonella gemina</name>
    <dbReference type="NCBI Taxonomy" id="1429439"/>
    <lineage>
        <taxon>Bacteria</taxon>
        <taxon>Pseudomonadati</taxon>
        <taxon>Nitrospinota/Tectimicrobiota group</taxon>
        <taxon>Candidatus Tectimicrobiota</taxon>
        <taxon>Candidatus Entotheonellia</taxon>
        <taxon>Candidatus Entotheonellales</taxon>
        <taxon>Candidatus Entotheonellaceae</taxon>
        <taxon>Candidatus Entotheonella</taxon>
    </lineage>
</organism>
<evidence type="ECO:0000256" key="3">
    <source>
        <dbReference type="ARBA" id="ARBA00022729"/>
    </source>
</evidence>
<keyword evidence="3 4" id="KW-0732">Signal</keyword>
<gene>
    <name evidence="5" type="ORF">ETSY2_19205</name>
</gene>
<proteinExistence type="inferred from homology"/>
<dbReference type="InterPro" id="IPR004682">
    <property type="entry name" value="TRAP_DctP"/>
</dbReference>
<evidence type="ECO:0000313" key="6">
    <source>
        <dbReference type="Proteomes" id="UP000019140"/>
    </source>
</evidence>
<dbReference type="NCBIfam" id="NF037995">
    <property type="entry name" value="TRAP_S1"/>
    <property type="match status" value="1"/>
</dbReference>
<dbReference type="PATRIC" id="fig|1429439.4.peg.3254"/>
<keyword evidence="2" id="KW-0813">Transport</keyword>
<keyword evidence="6" id="KW-1185">Reference proteome</keyword>
<feature type="chain" id="PRO_5004844790" evidence="4">
    <location>
        <begin position="28"/>
        <end position="351"/>
    </location>
</feature>
<name>W4M6V1_9BACT</name>
<accession>W4M6V1</accession>
<dbReference type="CDD" id="cd13677">
    <property type="entry name" value="PBP2_TRAP_SBP_like_6"/>
    <property type="match status" value="1"/>
</dbReference>
<comment type="similarity">
    <text evidence="1">Belongs to the bacterial solute-binding protein 7 family.</text>
</comment>
<dbReference type="PANTHER" id="PTHR33376:SF7">
    <property type="entry name" value="C4-DICARBOXYLATE-BINDING PROTEIN DCTB"/>
    <property type="match status" value="1"/>
</dbReference>
<dbReference type="InterPro" id="IPR038404">
    <property type="entry name" value="TRAP_DctP_sf"/>
</dbReference>
<dbReference type="InterPro" id="IPR018389">
    <property type="entry name" value="DctP_fam"/>
</dbReference>
<dbReference type="NCBIfam" id="TIGR00787">
    <property type="entry name" value="dctP"/>
    <property type="match status" value="1"/>
</dbReference>
<evidence type="ECO:0000256" key="2">
    <source>
        <dbReference type="ARBA" id="ARBA00022448"/>
    </source>
</evidence>
<evidence type="ECO:0000313" key="5">
    <source>
        <dbReference type="EMBL" id="ETX06084.1"/>
    </source>
</evidence>
<feature type="signal peptide" evidence="4">
    <location>
        <begin position="1"/>
        <end position="27"/>
    </location>
</feature>
<protein>
    <submittedName>
        <fullName evidence="5">C4-dicarboxylate ABC transporter substrate-binding protein</fullName>
    </submittedName>
</protein>
<comment type="caution">
    <text evidence="5">The sequence shown here is derived from an EMBL/GenBank/DDBJ whole genome shotgun (WGS) entry which is preliminary data.</text>
</comment>
<reference evidence="5 6" key="1">
    <citation type="journal article" date="2014" name="Nature">
        <title>An environmental bacterial taxon with a large and distinct metabolic repertoire.</title>
        <authorList>
            <person name="Wilson M.C."/>
            <person name="Mori T."/>
            <person name="Ruckert C."/>
            <person name="Uria A.R."/>
            <person name="Helf M.J."/>
            <person name="Takada K."/>
            <person name="Gernert C."/>
            <person name="Steffens U.A."/>
            <person name="Heycke N."/>
            <person name="Schmitt S."/>
            <person name="Rinke C."/>
            <person name="Helfrich E.J."/>
            <person name="Brachmann A.O."/>
            <person name="Gurgui C."/>
            <person name="Wakimoto T."/>
            <person name="Kracht M."/>
            <person name="Crusemann M."/>
            <person name="Hentschel U."/>
            <person name="Abe I."/>
            <person name="Matsunaga S."/>
            <person name="Kalinowski J."/>
            <person name="Takeyama H."/>
            <person name="Piel J."/>
        </authorList>
    </citation>
    <scope>NUCLEOTIDE SEQUENCE [LARGE SCALE GENOMIC DNA]</scope>
    <source>
        <strain evidence="6">TSY2</strain>
    </source>
</reference>